<reference evidence="1" key="2">
    <citation type="submission" date="2012-09" db="EMBL/GenBank/DDBJ databases">
        <title>The complete sequence of Psychroflexus torquis an extreme psychrophile from sea-ice that is stimulated by light.</title>
        <authorList>
            <person name="Feng S."/>
            <person name="Powell S.M."/>
            <person name="Bowman J.P."/>
        </authorList>
    </citation>
    <scope>NUCLEOTIDE SEQUENCE [LARGE SCALE GENOMIC DNA]</scope>
    <source>
        <strain evidence="1">ATCC 700755</strain>
    </source>
</reference>
<dbReference type="HOGENOM" id="CLU_1617636_0_0_10"/>
<proteinExistence type="predicted"/>
<evidence type="ECO:0008006" key="3">
    <source>
        <dbReference type="Google" id="ProtNLM"/>
    </source>
</evidence>
<name>K4IGI7_PSYTT</name>
<organism evidence="1 2">
    <name type="scientific">Psychroflexus torquis (strain ATCC 700755 / CIP 106069 / ACAM 623)</name>
    <dbReference type="NCBI Taxonomy" id="313595"/>
    <lineage>
        <taxon>Bacteria</taxon>
        <taxon>Pseudomonadati</taxon>
        <taxon>Bacteroidota</taxon>
        <taxon>Flavobacteriia</taxon>
        <taxon>Flavobacteriales</taxon>
        <taxon>Flavobacteriaceae</taxon>
        <taxon>Psychroflexus</taxon>
    </lineage>
</organism>
<keyword evidence="2" id="KW-1185">Reference proteome</keyword>
<protein>
    <recommendedName>
        <fullName evidence="3">Lipoprotein</fullName>
    </recommendedName>
</protein>
<dbReference type="eggNOG" id="ENOG50302DU">
    <property type="taxonomic scope" value="Bacteria"/>
</dbReference>
<accession>K4IGI7</accession>
<dbReference type="KEGG" id="ptq:P700755_002919"/>
<evidence type="ECO:0000313" key="2">
    <source>
        <dbReference type="Proteomes" id="UP000008514"/>
    </source>
</evidence>
<dbReference type="EMBL" id="CP003879">
    <property type="protein sequence ID" value="AFU69622.1"/>
    <property type="molecule type" value="Genomic_DNA"/>
</dbReference>
<sequence length="164" mass="18914">MHKNIFEMRYFTLLVVILLAACKSSQTDLPLLQECPGDGDCEVEVFKESRLILKEDNTGIIEVTLEQDKDFQVVFIKYKDSTNKNYSEEVYLQIPLRFKEIHSENHSLKNQKVVFGKLCDCPDKGFEKINSGVLKLINLNDYISLHLEIKSNKSQVVQTIDLDI</sequence>
<dbReference type="AlphaFoldDB" id="K4IGI7"/>
<dbReference type="Proteomes" id="UP000008514">
    <property type="component" value="Chromosome"/>
</dbReference>
<evidence type="ECO:0000313" key="1">
    <source>
        <dbReference type="EMBL" id="AFU69622.1"/>
    </source>
</evidence>
<dbReference type="STRING" id="313595.P700755_002919"/>
<dbReference type="PROSITE" id="PS51257">
    <property type="entry name" value="PROKAR_LIPOPROTEIN"/>
    <property type="match status" value="1"/>
</dbReference>
<reference evidence="1" key="1">
    <citation type="submission" date="2006-03" db="EMBL/GenBank/DDBJ databases">
        <authorList>
            <person name="Bowman J."/>
            <person name="Ferriera S."/>
            <person name="Johnson J."/>
            <person name="Kravitz S."/>
            <person name="Halpern A."/>
            <person name="Remington K."/>
            <person name="Beeson K."/>
            <person name="Tran B."/>
            <person name="Rogers Y.-H."/>
            <person name="Friedman R."/>
            <person name="Venter J.C."/>
        </authorList>
    </citation>
    <scope>NUCLEOTIDE SEQUENCE [LARGE SCALE GENOMIC DNA]</scope>
    <source>
        <strain evidence="1">ATCC 700755</strain>
    </source>
</reference>
<gene>
    <name evidence="1" type="ordered locus">P700755_002919</name>
</gene>